<dbReference type="Proteomes" id="UP001344658">
    <property type="component" value="Unassembled WGS sequence"/>
</dbReference>
<protein>
    <recommendedName>
        <fullName evidence="3">Lipoprotein</fullName>
    </recommendedName>
</protein>
<reference evidence="1 2" key="1">
    <citation type="submission" date="2023-12" db="EMBL/GenBank/DDBJ databases">
        <title>Streptomyces sp. V4-01.</title>
        <authorList>
            <person name="Somphong A."/>
            <person name="Phongsopitanun W."/>
        </authorList>
    </citation>
    <scope>NUCLEOTIDE SEQUENCE [LARGE SCALE GENOMIC DNA]</scope>
    <source>
        <strain evidence="1 2">V4-01</strain>
    </source>
</reference>
<evidence type="ECO:0000313" key="1">
    <source>
        <dbReference type="EMBL" id="MEE4541138.1"/>
    </source>
</evidence>
<proteinExistence type="predicted"/>
<name>A0ABU7P661_9ACTN</name>
<comment type="caution">
    <text evidence="1">The sequence shown here is derived from an EMBL/GenBank/DDBJ whole genome shotgun (WGS) entry which is preliminary data.</text>
</comment>
<organism evidence="1 2">
    <name type="scientific">Actinacidiphila polyblastidii</name>
    <dbReference type="NCBI Taxonomy" id="3110430"/>
    <lineage>
        <taxon>Bacteria</taxon>
        <taxon>Bacillati</taxon>
        <taxon>Actinomycetota</taxon>
        <taxon>Actinomycetes</taxon>
        <taxon>Kitasatosporales</taxon>
        <taxon>Streptomycetaceae</taxon>
        <taxon>Actinacidiphila</taxon>
    </lineage>
</organism>
<dbReference type="RefSeq" id="WP_330793233.1">
    <property type="nucleotide sequence ID" value="NZ_JAZEWV010000002.1"/>
</dbReference>
<evidence type="ECO:0008006" key="3">
    <source>
        <dbReference type="Google" id="ProtNLM"/>
    </source>
</evidence>
<dbReference type="EMBL" id="JAZEWV010000002">
    <property type="protein sequence ID" value="MEE4541138.1"/>
    <property type="molecule type" value="Genomic_DNA"/>
</dbReference>
<gene>
    <name evidence="1" type="ORF">V2S66_04040</name>
</gene>
<keyword evidence="2" id="KW-1185">Reference proteome</keyword>
<sequence length="90" mass="9502">MVAMALAGVAVVGMTSACDVDLRDHECMSDEYPVQAVGPEGGSACATNGHEPDAGYVRYPAGQVPQRVGDKWDVYWQSHGLDAAGHLIKN</sequence>
<accession>A0ABU7P661</accession>
<dbReference type="InterPro" id="IPR058119">
    <property type="entry name" value="SCO0607-like"/>
</dbReference>
<dbReference type="NCBIfam" id="NF046120">
    <property type="entry name" value="lipo_SCO0607"/>
    <property type="match status" value="1"/>
</dbReference>
<evidence type="ECO:0000313" key="2">
    <source>
        <dbReference type="Proteomes" id="UP001344658"/>
    </source>
</evidence>